<dbReference type="InterPro" id="IPR003458">
    <property type="entry name" value="Phage_T4_Gp38_tail_assem"/>
</dbReference>
<protein>
    <recommendedName>
        <fullName evidence="3">Tail fiber assembly protein</fullName>
    </recommendedName>
</protein>
<dbReference type="PATRIC" id="fig|1354264.4.peg.2765"/>
<dbReference type="Pfam" id="PF02413">
    <property type="entry name" value="Caudo_TAP"/>
    <property type="match status" value="1"/>
</dbReference>
<name>A0A1B7JW40_9ENTR</name>
<comment type="caution">
    <text evidence="1">The sequence shown here is derived from an EMBL/GenBank/DDBJ whole genome shotgun (WGS) entry which is preliminary data.</text>
</comment>
<dbReference type="AlphaFoldDB" id="A0A1B7JW40"/>
<dbReference type="EMBL" id="LXEU01000051">
    <property type="protein sequence ID" value="OAT52118.1"/>
    <property type="molecule type" value="Genomic_DNA"/>
</dbReference>
<accession>A0A1B7JW40</accession>
<organism evidence="1 2">
    <name type="scientific">Kluyvera georgiana ATCC 51603</name>
    <dbReference type="NCBI Taxonomy" id="1354264"/>
    <lineage>
        <taxon>Bacteria</taxon>
        <taxon>Pseudomonadati</taxon>
        <taxon>Pseudomonadota</taxon>
        <taxon>Gammaproteobacteria</taxon>
        <taxon>Enterobacterales</taxon>
        <taxon>Enterobacteriaceae</taxon>
        <taxon>Kluyvera</taxon>
    </lineage>
</organism>
<sequence length="48" mass="5435">MAGWILDLGLISDEDKQKLIAWRLYVKALEALELDAAPDIEWPAKPDL</sequence>
<gene>
    <name evidence="1" type="ORF">M989_02655</name>
</gene>
<proteinExistence type="predicted"/>
<keyword evidence="2" id="KW-1185">Reference proteome</keyword>
<evidence type="ECO:0000313" key="2">
    <source>
        <dbReference type="Proteomes" id="UP000078386"/>
    </source>
</evidence>
<dbReference type="Proteomes" id="UP000078386">
    <property type="component" value="Unassembled WGS sequence"/>
</dbReference>
<evidence type="ECO:0000313" key="1">
    <source>
        <dbReference type="EMBL" id="OAT52118.1"/>
    </source>
</evidence>
<evidence type="ECO:0008006" key="3">
    <source>
        <dbReference type="Google" id="ProtNLM"/>
    </source>
</evidence>
<reference evidence="1 2" key="1">
    <citation type="submission" date="2016-04" db="EMBL/GenBank/DDBJ databases">
        <title>ATOL: Assembling a taxonomically balanced genome-scale reconstruction of the evolutionary history of the Enterobacteriaceae.</title>
        <authorList>
            <person name="Plunkett G.III."/>
            <person name="Neeno-Eckwall E.C."/>
            <person name="Glasner J.D."/>
            <person name="Perna N.T."/>
        </authorList>
    </citation>
    <scope>NUCLEOTIDE SEQUENCE [LARGE SCALE GENOMIC DNA]</scope>
    <source>
        <strain evidence="1 2">ATCC 51603</strain>
    </source>
</reference>